<keyword evidence="6" id="KW-0539">Nucleus</keyword>
<dbReference type="PANTHER" id="PTHR47997:SF28">
    <property type="entry name" value="TRANSCRIPTION FACTOR MYB15-LIKE"/>
    <property type="match status" value="1"/>
</dbReference>
<dbReference type="PROSITE" id="PS51294">
    <property type="entry name" value="HTH_MYB"/>
    <property type="match status" value="1"/>
</dbReference>
<dbReference type="CDD" id="cd00167">
    <property type="entry name" value="SANT"/>
    <property type="match status" value="1"/>
</dbReference>
<dbReference type="Pfam" id="PF00249">
    <property type="entry name" value="Myb_DNA-binding"/>
    <property type="match status" value="1"/>
</dbReference>
<organism evidence="9">
    <name type="scientific">Sesamum latifolium</name>
    <dbReference type="NCBI Taxonomy" id="2727402"/>
    <lineage>
        <taxon>Eukaryota</taxon>
        <taxon>Viridiplantae</taxon>
        <taxon>Streptophyta</taxon>
        <taxon>Embryophyta</taxon>
        <taxon>Tracheophyta</taxon>
        <taxon>Spermatophyta</taxon>
        <taxon>Magnoliopsida</taxon>
        <taxon>eudicotyledons</taxon>
        <taxon>Gunneridae</taxon>
        <taxon>Pentapetalae</taxon>
        <taxon>asterids</taxon>
        <taxon>lamiids</taxon>
        <taxon>Lamiales</taxon>
        <taxon>Pedaliaceae</taxon>
        <taxon>Sesamum</taxon>
    </lineage>
</organism>
<evidence type="ECO:0000259" key="7">
    <source>
        <dbReference type="PROSITE" id="PS50090"/>
    </source>
</evidence>
<evidence type="ECO:0000313" key="9">
    <source>
        <dbReference type="EMBL" id="KAL0433230.1"/>
    </source>
</evidence>
<dbReference type="PROSITE" id="PS50090">
    <property type="entry name" value="MYB_LIKE"/>
    <property type="match status" value="1"/>
</dbReference>
<feature type="domain" description="HTH myb-type" evidence="8">
    <location>
        <begin position="5"/>
        <end position="59"/>
    </location>
</feature>
<proteinExistence type="predicted"/>
<evidence type="ECO:0000256" key="4">
    <source>
        <dbReference type="ARBA" id="ARBA00023125"/>
    </source>
</evidence>
<reference evidence="9" key="1">
    <citation type="submission" date="2020-06" db="EMBL/GenBank/DDBJ databases">
        <authorList>
            <person name="Li T."/>
            <person name="Hu X."/>
            <person name="Zhang T."/>
            <person name="Song X."/>
            <person name="Zhang H."/>
            <person name="Dai N."/>
            <person name="Sheng W."/>
            <person name="Hou X."/>
            <person name="Wei L."/>
        </authorList>
    </citation>
    <scope>NUCLEOTIDE SEQUENCE</scope>
    <source>
        <strain evidence="9">KEN1</strain>
        <tissue evidence="9">Leaf</tissue>
    </source>
</reference>
<dbReference type="Gene3D" id="1.10.10.60">
    <property type="entry name" value="Homeodomain-like"/>
    <property type="match status" value="1"/>
</dbReference>
<feature type="domain" description="Myb-like" evidence="7">
    <location>
        <begin position="5"/>
        <end position="55"/>
    </location>
</feature>
<comment type="subcellular location">
    <subcellularLocation>
        <location evidence="1">Nucleus</location>
    </subcellularLocation>
</comment>
<dbReference type="GO" id="GO:0005634">
    <property type="term" value="C:nucleus"/>
    <property type="evidence" value="ECO:0007669"/>
    <property type="project" value="UniProtKB-SubCell"/>
</dbReference>
<protein>
    <submittedName>
        <fullName evidence="9">Transcription factor</fullName>
    </submittedName>
</protein>
<name>A0AAW2VYC5_9LAMI</name>
<evidence type="ECO:0000256" key="1">
    <source>
        <dbReference type="ARBA" id="ARBA00004123"/>
    </source>
</evidence>
<reference evidence="9" key="2">
    <citation type="journal article" date="2024" name="Plant">
        <title>Genomic evolution and insights into agronomic trait innovations of Sesamum species.</title>
        <authorList>
            <person name="Miao H."/>
            <person name="Wang L."/>
            <person name="Qu L."/>
            <person name="Liu H."/>
            <person name="Sun Y."/>
            <person name="Le M."/>
            <person name="Wang Q."/>
            <person name="Wei S."/>
            <person name="Zheng Y."/>
            <person name="Lin W."/>
            <person name="Duan Y."/>
            <person name="Cao H."/>
            <person name="Xiong S."/>
            <person name="Wang X."/>
            <person name="Wei L."/>
            <person name="Li C."/>
            <person name="Ma Q."/>
            <person name="Ju M."/>
            <person name="Zhao R."/>
            <person name="Li G."/>
            <person name="Mu C."/>
            <person name="Tian Q."/>
            <person name="Mei H."/>
            <person name="Zhang T."/>
            <person name="Gao T."/>
            <person name="Zhang H."/>
        </authorList>
    </citation>
    <scope>NUCLEOTIDE SEQUENCE</scope>
    <source>
        <strain evidence="9">KEN1</strain>
    </source>
</reference>
<dbReference type="PANTHER" id="PTHR47997">
    <property type="entry name" value="MYB DOMAIN PROTEIN 55"/>
    <property type="match status" value="1"/>
</dbReference>
<keyword evidence="5" id="KW-0804">Transcription</keyword>
<dbReference type="EMBL" id="JACGWN010000009">
    <property type="protein sequence ID" value="KAL0433230.1"/>
    <property type="molecule type" value="Genomic_DNA"/>
</dbReference>
<dbReference type="SMART" id="SM00717">
    <property type="entry name" value="SANT"/>
    <property type="match status" value="1"/>
</dbReference>
<dbReference type="InterPro" id="IPR001005">
    <property type="entry name" value="SANT/Myb"/>
</dbReference>
<evidence type="ECO:0000256" key="6">
    <source>
        <dbReference type="ARBA" id="ARBA00023242"/>
    </source>
</evidence>
<accession>A0AAW2VYC5</accession>
<sequence length="227" mass="26001">MNYLRPGVKRGKYTKEEDDLIAKLHDVLGNKWSAIAAQLPGRTDNQIKNYWHTHLKKRGKLVERRPGKELLLPENFTQNSPRINGCYNSQVASLACRNVTSEGPKFSRILRDFQASNFRILESSGSNSWYPGAINWDLEESDSSFANEEIQGSSLFEEPVAAEIYDSGSQHNFDYQNDERARGSDSVARFDHGSFWTEPFQVDTSYRQEDDGFFCGYPFTCDLEFVQ</sequence>
<evidence type="ECO:0000256" key="2">
    <source>
        <dbReference type="ARBA" id="ARBA00022737"/>
    </source>
</evidence>
<comment type="caution">
    <text evidence="9">The sequence shown here is derived from an EMBL/GenBank/DDBJ whole genome shotgun (WGS) entry which is preliminary data.</text>
</comment>
<evidence type="ECO:0000256" key="5">
    <source>
        <dbReference type="ARBA" id="ARBA00023163"/>
    </source>
</evidence>
<dbReference type="InterPro" id="IPR051953">
    <property type="entry name" value="Plant_SW-associated_TFs"/>
</dbReference>
<evidence type="ECO:0000259" key="8">
    <source>
        <dbReference type="PROSITE" id="PS51294"/>
    </source>
</evidence>
<gene>
    <name evidence="9" type="ORF">Slati_2657300</name>
</gene>
<dbReference type="AlphaFoldDB" id="A0AAW2VYC5"/>
<dbReference type="GO" id="GO:0003677">
    <property type="term" value="F:DNA binding"/>
    <property type="evidence" value="ECO:0007669"/>
    <property type="project" value="UniProtKB-KW"/>
</dbReference>
<dbReference type="InterPro" id="IPR017930">
    <property type="entry name" value="Myb_dom"/>
</dbReference>
<keyword evidence="4" id="KW-0238">DNA-binding</keyword>
<evidence type="ECO:0000256" key="3">
    <source>
        <dbReference type="ARBA" id="ARBA00023015"/>
    </source>
</evidence>
<dbReference type="SUPFAM" id="SSF46689">
    <property type="entry name" value="Homeodomain-like"/>
    <property type="match status" value="1"/>
</dbReference>
<keyword evidence="3" id="KW-0805">Transcription regulation</keyword>
<dbReference type="InterPro" id="IPR009057">
    <property type="entry name" value="Homeodomain-like_sf"/>
</dbReference>
<keyword evidence="2" id="KW-0677">Repeat</keyword>